<evidence type="ECO:0000313" key="1">
    <source>
        <dbReference type="EMBL" id="CAK9086950.1"/>
    </source>
</evidence>
<gene>
    <name evidence="1" type="ORF">CCMP2556_LOCUS42082</name>
</gene>
<keyword evidence="2" id="KW-1185">Reference proteome</keyword>
<comment type="caution">
    <text evidence="1">The sequence shown here is derived from an EMBL/GenBank/DDBJ whole genome shotgun (WGS) entry which is preliminary data.</text>
</comment>
<dbReference type="Proteomes" id="UP001642484">
    <property type="component" value="Unassembled WGS sequence"/>
</dbReference>
<proteinExistence type="predicted"/>
<dbReference type="EMBL" id="CAXAMN010024472">
    <property type="protein sequence ID" value="CAK9086950.1"/>
    <property type="molecule type" value="Genomic_DNA"/>
</dbReference>
<dbReference type="PANTHER" id="PTHR31834:SF1">
    <property type="entry name" value="INITIATION-SPECIFIC ALPHA-1,6-MANNOSYLTRANSFERASE"/>
    <property type="match status" value="1"/>
</dbReference>
<organism evidence="1 2">
    <name type="scientific">Durusdinium trenchii</name>
    <dbReference type="NCBI Taxonomy" id="1381693"/>
    <lineage>
        <taxon>Eukaryota</taxon>
        <taxon>Sar</taxon>
        <taxon>Alveolata</taxon>
        <taxon>Dinophyceae</taxon>
        <taxon>Suessiales</taxon>
        <taxon>Symbiodiniaceae</taxon>
        <taxon>Durusdinium</taxon>
    </lineage>
</organism>
<accession>A0ABP0QHJ8</accession>
<reference evidence="1 2" key="1">
    <citation type="submission" date="2024-02" db="EMBL/GenBank/DDBJ databases">
        <authorList>
            <person name="Chen Y."/>
            <person name="Shah S."/>
            <person name="Dougan E. K."/>
            <person name="Thang M."/>
            <person name="Chan C."/>
        </authorList>
    </citation>
    <scope>NUCLEOTIDE SEQUENCE [LARGE SCALE GENOMIC DNA]</scope>
</reference>
<protein>
    <submittedName>
        <fullName evidence="1">Uncharacterized protein</fullName>
    </submittedName>
</protein>
<dbReference type="InterPro" id="IPR039367">
    <property type="entry name" value="Och1-like"/>
</dbReference>
<name>A0ABP0QHJ8_9DINO</name>
<dbReference type="PANTHER" id="PTHR31834">
    <property type="entry name" value="INITIATION-SPECIFIC ALPHA-1,6-MANNOSYLTRANSFERASE"/>
    <property type="match status" value="1"/>
</dbReference>
<sequence length="191" mass="21304">MVNVCKMLGLLMLHLALAAAEYNALLQAASEGLGHVGPKRIPCLVHQLWKAQNGQQQNTLKLKNPTCEFQFWNDTEMETFCRTTSQNQIWPIWDRLAHAEKASVFGYLVLWDQGGYFADINVESVIPIDTDHLATFVDRKGGADIDGQWKLWPFAAWKIEMTPQLAASARAHVVTLGVAGAFGVHQEESEV</sequence>
<evidence type="ECO:0000313" key="2">
    <source>
        <dbReference type="Proteomes" id="UP001642484"/>
    </source>
</evidence>